<dbReference type="AlphaFoldDB" id="A0A9D2Q1T7"/>
<organism evidence="3 4">
    <name type="scientific">Candidatus Ruthenibacterium merdavium</name>
    <dbReference type="NCBI Taxonomy" id="2838752"/>
    <lineage>
        <taxon>Bacteria</taxon>
        <taxon>Bacillati</taxon>
        <taxon>Bacillota</taxon>
        <taxon>Clostridia</taxon>
        <taxon>Eubacteriales</taxon>
        <taxon>Oscillospiraceae</taxon>
        <taxon>Ruthenibacterium</taxon>
    </lineage>
</organism>
<reference evidence="3" key="1">
    <citation type="journal article" date="2021" name="PeerJ">
        <title>Extensive microbial diversity within the chicken gut microbiome revealed by metagenomics and culture.</title>
        <authorList>
            <person name="Gilroy R."/>
            <person name="Ravi A."/>
            <person name="Getino M."/>
            <person name="Pursley I."/>
            <person name="Horton D.L."/>
            <person name="Alikhan N.F."/>
            <person name="Baker D."/>
            <person name="Gharbi K."/>
            <person name="Hall N."/>
            <person name="Watson M."/>
            <person name="Adriaenssens E.M."/>
            <person name="Foster-Nyarko E."/>
            <person name="Jarju S."/>
            <person name="Secka A."/>
            <person name="Antonio M."/>
            <person name="Oren A."/>
            <person name="Chaudhuri R.R."/>
            <person name="La Ragione R."/>
            <person name="Hildebrand F."/>
            <person name="Pallen M.J."/>
        </authorList>
    </citation>
    <scope>NUCLEOTIDE SEQUENCE</scope>
    <source>
        <strain evidence="3">5933</strain>
    </source>
</reference>
<evidence type="ECO:0000313" key="3">
    <source>
        <dbReference type="EMBL" id="HJC71373.1"/>
    </source>
</evidence>
<accession>A0A9D2Q1T7</accession>
<comment type="caution">
    <text evidence="3">The sequence shown here is derived from an EMBL/GenBank/DDBJ whole genome shotgun (WGS) entry which is preliminary data.</text>
</comment>
<keyword evidence="2" id="KW-1133">Transmembrane helix</keyword>
<keyword evidence="2" id="KW-0472">Membrane</keyword>
<feature type="region of interest" description="Disordered" evidence="1">
    <location>
        <begin position="253"/>
        <end position="279"/>
    </location>
</feature>
<reference evidence="3" key="2">
    <citation type="submission" date="2021-04" db="EMBL/GenBank/DDBJ databases">
        <authorList>
            <person name="Gilroy R."/>
        </authorList>
    </citation>
    <scope>NUCLEOTIDE SEQUENCE</scope>
    <source>
        <strain evidence="3">5933</strain>
    </source>
</reference>
<feature type="transmembrane region" description="Helical" evidence="2">
    <location>
        <begin position="21"/>
        <end position="43"/>
    </location>
</feature>
<dbReference type="EMBL" id="DWWA01000007">
    <property type="protein sequence ID" value="HJC71373.1"/>
    <property type="molecule type" value="Genomic_DNA"/>
</dbReference>
<protein>
    <recommendedName>
        <fullName evidence="5">Ice-structuring protein</fullName>
    </recommendedName>
</protein>
<gene>
    <name evidence="3" type="ORF">H9698_01075</name>
</gene>
<keyword evidence="2" id="KW-0812">Transmembrane</keyword>
<dbReference type="Proteomes" id="UP000823918">
    <property type="component" value="Unassembled WGS sequence"/>
</dbReference>
<evidence type="ECO:0000313" key="4">
    <source>
        <dbReference type="Proteomes" id="UP000823918"/>
    </source>
</evidence>
<evidence type="ECO:0000256" key="2">
    <source>
        <dbReference type="SAM" id="Phobius"/>
    </source>
</evidence>
<evidence type="ECO:0000256" key="1">
    <source>
        <dbReference type="SAM" id="MobiDB-lite"/>
    </source>
</evidence>
<evidence type="ECO:0008006" key="5">
    <source>
        <dbReference type="Google" id="ProtNLM"/>
    </source>
</evidence>
<name>A0A9D2Q1T7_9FIRM</name>
<proteinExistence type="predicted"/>
<sequence length="279" mass="30550">MPSKEELQEVHALRRRRRGRQLLGALVCFLVVVGLFSIVGSGVELAATLLDDTDEKEMLTEQLRTLVALDPLPFDSLEEANVNTLLHAAIGASVDSTRDDYERDENGAMYLPTLDIETTLLALYGPDFQFEYQTFEDHGITFTYVPEKQAFLLPVTSAISNYYPLVTEIKKESGGVKRVTVGYVSPFHENGAFDPNATPVPVKYQDYLFKKNGSEYYLYAIVESETKVQTAVSASTAQTAQSTAPQDALESLVGESLPTTAESVPPADEAQNAVSQPAA</sequence>